<dbReference type="Gene3D" id="3.30.930.10">
    <property type="entry name" value="Bira Bifunctional Protein, Domain 2"/>
    <property type="match status" value="1"/>
</dbReference>
<evidence type="ECO:0000256" key="9">
    <source>
        <dbReference type="ARBA" id="ARBA00022917"/>
    </source>
</evidence>
<evidence type="ECO:0000256" key="7">
    <source>
        <dbReference type="ARBA" id="ARBA00022840"/>
    </source>
</evidence>
<dbReference type="InterPro" id="IPR004365">
    <property type="entry name" value="NA-bd_OB_tRNA"/>
</dbReference>
<evidence type="ECO:0000256" key="2">
    <source>
        <dbReference type="ARBA" id="ARBA00008226"/>
    </source>
</evidence>
<dbReference type="Pfam" id="PF00152">
    <property type="entry name" value="tRNA-synt_2"/>
    <property type="match status" value="1"/>
</dbReference>
<dbReference type="HAMAP" id="MF_00252">
    <property type="entry name" value="Lys_tRNA_synth_class2"/>
    <property type="match status" value="1"/>
</dbReference>
<keyword evidence="6 12" id="KW-0547">Nucleotide-binding</keyword>
<dbReference type="InterPro" id="IPR012340">
    <property type="entry name" value="NA-bd_OB-fold"/>
</dbReference>
<dbReference type="GO" id="GO:0000049">
    <property type="term" value="F:tRNA binding"/>
    <property type="evidence" value="ECO:0007669"/>
    <property type="project" value="TreeGrafter"/>
</dbReference>
<dbReference type="NCBIfam" id="NF001756">
    <property type="entry name" value="PRK00484.1"/>
    <property type="match status" value="1"/>
</dbReference>
<sequence length="563" mass="64708">MALSEQEQIRREKLQQIRNLGIDPYPAQGYDVTDTTTSAKENFEEGKKVRLAGRLMARRIQGKASFAELQDAEGRIQIYFNRDEICPEEDKTKYNELYKKLLDIGDFVGIEGELFKTQVGEKTVMVKDFTLLSKSLKPLPLPKTDAEGNVHDGFTDPEMRYRQRYADLVVNPHVKEIFNKRSRLFTAMRNFFNDRGYFEVETPILQPIPGGAAARPFVTQHNALNIPLYMRIANELYLKRLIVGGFDGVYEFSKNFRNEGMDRTHNPEFTAMEIYVAYKDYNWMMDFTEKLIEHCAIAVNGTTKATFGEHEIDFKAPYKRVTMRDSILEFTGFDILGKSEEELREAAQSMGIEVDETMGKGKLIDEIFGEKCEGNYIQPTFITDYPKEMSPLTKMHRDNPSLTERFELMVCGKEIANAYSELNDPIDQRERFEEQLKLSEKGDDEAMFIDQDFLRALEYGMPPTAGLGIGMDRLVMFLTNQQSIQEVLFFPQMKPEKKTPSFELTEEEKAILALLSEEPRPLSEVKDQAGLSGKKWDKSTKNLAKNKVIKIENVNDVLSIQLI</sequence>
<evidence type="ECO:0000259" key="14">
    <source>
        <dbReference type="PROSITE" id="PS50862"/>
    </source>
</evidence>
<name>A0A410JR57_ORNRH</name>
<evidence type="ECO:0000256" key="10">
    <source>
        <dbReference type="ARBA" id="ARBA00023146"/>
    </source>
</evidence>
<evidence type="ECO:0000256" key="8">
    <source>
        <dbReference type="ARBA" id="ARBA00022842"/>
    </source>
</evidence>
<evidence type="ECO:0000256" key="4">
    <source>
        <dbReference type="ARBA" id="ARBA00022598"/>
    </source>
</evidence>
<feature type="binding site" evidence="12">
    <location>
        <position position="414"/>
    </location>
    <ligand>
        <name>Mg(2+)</name>
        <dbReference type="ChEBI" id="CHEBI:18420"/>
        <label>2</label>
    </ligand>
</feature>
<feature type="binding site" evidence="12">
    <location>
        <position position="414"/>
    </location>
    <ligand>
        <name>Mg(2+)</name>
        <dbReference type="ChEBI" id="CHEBI:18420"/>
        <label>1</label>
    </ligand>
</feature>
<dbReference type="CDD" id="cd04322">
    <property type="entry name" value="LysRS_N"/>
    <property type="match status" value="1"/>
</dbReference>
<gene>
    <name evidence="12 15" type="primary">lysS</name>
    <name evidence="15" type="ORF">EQP59_04580</name>
</gene>
<dbReference type="SUPFAM" id="SSF50249">
    <property type="entry name" value="Nucleic acid-binding proteins"/>
    <property type="match status" value="1"/>
</dbReference>
<dbReference type="NCBIfam" id="TIGR00499">
    <property type="entry name" value="lysS_bact"/>
    <property type="match status" value="1"/>
</dbReference>
<dbReference type="RefSeq" id="WP_128501147.1">
    <property type="nucleotide sequence ID" value="NZ_CP035107.1"/>
</dbReference>
<evidence type="ECO:0000256" key="11">
    <source>
        <dbReference type="ARBA" id="ARBA00048573"/>
    </source>
</evidence>
<keyword evidence="8 12" id="KW-0460">Magnesium</keyword>
<keyword evidence="10 12" id="KW-0030">Aminoacyl-tRNA synthetase</keyword>
<keyword evidence="9 12" id="KW-0648">Protein biosynthesis</keyword>
<evidence type="ECO:0000256" key="5">
    <source>
        <dbReference type="ARBA" id="ARBA00022723"/>
    </source>
</evidence>
<protein>
    <recommendedName>
        <fullName evidence="12">Lysine--tRNA ligase</fullName>
        <ecNumber evidence="12">6.1.1.6</ecNumber>
    </recommendedName>
    <alternativeName>
        <fullName evidence="12">Lysyl-tRNA synthetase</fullName>
        <shortName evidence="12">LysRS</shortName>
    </alternativeName>
</protein>
<comment type="similarity">
    <text evidence="2 12">Belongs to the class-II aminoacyl-tRNA synthetase family.</text>
</comment>
<dbReference type="Proteomes" id="UP000287701">
    <property type="component" value="Chromosome"/>
</dbReference>
<dbReference type="Pfam" id="PF01336">
    <property type="entry name" value="tRNA_anti-codon"/>
    <property type="match status" value="1"/>
</dbReference>
<accession>A0A410JR57</accession>
<organism evidence="15 16">
    <name type="scientific">Ornithobacterium rhinotracheale</name>
    <dbReference type="NCBI Taxonomy" id="28251"/>
    <lineage>
        <taxon>Bacteria</taxon>
        <taxon>Pseudomonadati</taxon>
        <taxon>Bacteroidota</taxon>
        <taxon>Flavobacteriia</taxon>
        <taxon>Flavobacteriales</taxon>
        <taxon>Weeksellaceae</taxon>
        <taxon>Ornithobacterium</taxon>
    </lineage>
</organism>
<comment type="cofactor">
    <cofactor evidence="12 13">
        <name>Mg(2+)</name>
        <dbReference type="ChEBI" id="CHEBI:18420"/>
    </cofactor>
    <text evidence="12 13">Binds 3 Mg(2+) ions per subunit.</text>
</comment>
<dbReference type="InterPro" id="IPR002313">
    <property type="entry name" value="Lys-tRNA-ligase_II"/>
</dbReference>
<keyword evidence="5 12" id="KW-0479">Metal-binding</keyword>
<dbReference type="GO" id="GO:0006430">
    <property type="term" value="P:lysyl-tRNA aminoacylation"/>
    <property type="evidence" value="ECO:0007669"/>
    <property type="project" value="UniProtKB-UniRule"/>
</dbReference>
<evidence type="ECO:0000256" key="6">
    <source>
        <dbReference type="ARBA" id="ARBA00022741"/>
    </source>
</evidence>
<feature type="domain" description="Aminoacyl-transfer RNA synthetases class-II family profile" evidence="14">
    <location>
        <begin position="181"/>
        <end position="491"/>
    </location>
</feature>
<evidence type="ECO:0000313" key="15">
    <source>
        <dbReference type="EMBL" id="QAR30667.1"/>
    </source>
</evidence>
<dbReference type="InterPro" id="IPR045864">
    <property type="entry name" value="aa-tRNA-synth_II/BPL/LPL"/>
</dbReference>
<dbReference type="GO" id="GO:0005524">
    <property type="term" value="F:ATP binding"/>
    <property type="evidence" value="ECO:0007669"/>
    <property type="project" value="UniProtKB-UniRule"/>
</dbReference>
<dbReference type="InterPro" id="IPR004364">
    <property type="entry name" value="Aa-tRNA-synt_II"/>
</dbReference>
<dbReference type="FunFam" id="3.30.930.10:FF:000238">
    <property type="entry name" value="Lysine--tRNA ligase"/>
    <property type="match status" value="1"/>
</dbReference>
<dbReference type="GO" id="GO:0004824">
    <property type="term" value="F:lysine-tRNA ligase activity"/>
    <property type="evidence" value="ECO:0007669"/>
    <property type="project" value="UniProtKB-UniRule"/>
</dbReference>
<dbReference type="InterPro" id="IPR044136">
    <property type="entry name" value="Lys-tRNA-ligase_II_N"/>
</dbReference>
<dbReference type="InterPro" id="IPR018149">
    <property type="entry name" value="Lys-tRNA-synth_II_C"/>
</dbReference>
<dbReference type="GO" id="GO:0000287">
    <property type="term" value="F:magnesium ion binding"/>
    <property type="evidence" value="ECO:0007669"/>
    <property type="project" value="UniProtKB-UniRule"/>
</dbReference>
<evidence type="ECO:0000256" key="3">
    <source>
        <dbReference type="ARBA" id="ARBA00022490"/>
    </source>
</evidence>
<dbReference type="PANTHER" id="PTHR42918">
    <property type="entry name" value="LYSYL-TRNA SYNTHETASE"/>
    <property type="match status" value="1"/>
</dbReference>
<dbReference type="PRINTS" id="PR00982">
    <property type="entry name" value="TRNASYNTHLYS"/>
</dbReference>
<dbReference type="FunFam" id="2.40.50.140:FF:000024">
    <property type="entry name" value="Lysine--tRNA ligase"/>
    <property type="match status" value="1"/>
</dbReference>
<dbReference type="SUPFAM" id="SSF55681">
    <property type="entry name" value="Class II aaRS and biotin synthetases"/>
    <property type="match status" value="1"/>
</dbReference>
<keyword evidence="7 12" id="KW-0067">ATP-binding</keyword>
<dbReference type="EMBL" id="CP035107">
    <property type="protein sequence ID" value="QAR30667.1"/>
    <property type="molecule type" value="Genomic_DNA"/>
</dbReference>
<dbReference type="OrthoDB" id="9801152at2"/>
<evidence type="ECO:0000256" key="13">
    <source>
        <dbReference type="RuleBase" id="RU000336"/>
    </source>
</evidence>
<evidence type="ECO:0000313" key="16">
    <source>
        <dbReference type="Proteomes" id="UP000287701"/>
    </source>
</evidence>
<feature type="binding site" evidence="12">
    <location>
        <position position="407"/>
    </location>
    <ligand>
        <name>Mg(2+)</name>
        <dbReference type="ChEBI" id="CHEBI:18420"/>
        <label>1</label>
    </ligand>
</feature>
<dbReference type="InterPro" id="IPR006195">
    <property type="entry name" value="aa-tRNA-synth_II"/>
</dbReference>
<dbReference type="PANTHER" id="PTHR42918:SF15">
    <property type="entry name" value="LYSINE--TRNA LIGASE, CHLOROPLASTIC_MITOCHONDRIAL"/>
    <property type="match status" value="1"/>
</dbReference>
<dbReference type="PROSITE" id="PS50862">
    <property type="entry name" value="AA_TRNA_LIGASE_II"/>
    <property type="match status" value="1"/>
</dbReference>
<keyword evidence="4 12" id="KW-0436">Ligase</keyword>
<comment type="subcellular location">
    <subcellularLocation>
        <location evidence="1 12">Cytoplasm</location>
    </subcellularLocation>
</comment>
<dbReference type="EC" id="6.1.1.6" evidence="12"/>
<evidence type="ECO:0000256" key="12">
    <source>
        <dbReference type="HAMAP-Rule" id="MF_00252"/>
    </source>
</evidence>
<dbReference type="CDD" id="cd00775">
    <property type="entry name" value="LysRS_core"/>
    <property type="match status" value="1"/>
</dbReference>
<comment type="catalytic activity">
    <reaction evidence="11 12 13">
        <text>tRNA(Lys) + L-lysine + ATP = L-lysyl-tRNA(Lys) + AMP + diphosphate</text>
        <dbReference type="Rhea" id="RHEA:20792"/>
        <dbReference type="Rhea" id="RHEA-COMP:9696"/>
        <dbReference type="Rhea" id="RHEA-COMP:9697"/>
        <dbReference type="ChEBI" id="CHEBI:30616"/>
        <dbReference type="ChEBI" id="CHEBI:32551"/>
        <dbReference type="ChEBI" id="CHEBI:33019"/>
        <dbReference type="ChEBI" id="CHEBI:78442"/>
        <dbReference type="ChEBI" id="CHEBI:78529"/>
        <dbReference type="ChEBI" id="CHEBI:456215"/>
        <dbReference type="EC" id="6.1.1.6"/>
    </reaction>
</comment>
<comment type="subunit">
    <text evidence="12">Homodimer.</text>
</comment>
<dbReference type="AlphaFoldDB" id="A0A410JR57"/>
<evidence type="ECO:0000256" key="1">
    <source>
        <dbReference type="ARBA" id="ARBA00004496"/>
    </source>
</evidence>
<dbReference type="Gene3D" id="2.40.50.140">
    <property type="entry name" value="Nucleic acid-binding proteins"/>
    <property type="match status" value="1"/>
</dbReference>
<keyword evidence="3 12" id="KW-0963">Cytoplasm</keyword>
<dbReference type="GO" id="GO:0005829">
    <property type="term" value="C:cytosol"/>
    <property type="evidence" value="ECO:0007669"/>
    <property type="project" value="TreeGrafter"/>
</dbReference>
<proteinExistence type="inferred from homology"/>
<reference evidence="15 16" key="1">
    <citation type="submission" date="2019-01" db="EMBL/GenBank/DDBJ databases">
        <title>Whole Genome of Ornithobacterium rhinotracheale FARPER-174b.</title>
        <authorList>
            <person name="Tataje-Lavanda L.A."/>
            <person name="Montalvan A."/>
            <person name="Montesinos R."/>
            <person name="Zimic M."/>
            <person name="Fernandez-Sanchez M."/>
            <person name="Fernandez-Diaz M."/>
        </authorList>
    </citation>
    <scope>NUCLEOTIDE SEQUENCE [LARGE SCALE GENOMIC DNA]</scope>
    <source>
        <strain evidence="15 16">FARPER-174b</strain>
    </source>
</reference>